<dbReference type="Gramene" id="Pp3c23_5250V3.2">
    <property type="protein sequence ID" value="Pp3c23_5250V3.2"/>
    <property type="gene ID" value="Pp3c23_5250"/>
</dbReference>
<reference evidence="2 4" key="1">
    <citation type="journal article" date="2008" name="Science">
        <title>The Physcomitrella genome reveals evolutionary insights into the conquest of land by plants.</title>
        <authorList>
            <person name="Rensing S."/>
            <person name="Lang D."/>
            <person name="Zimmer A."/>
            <person name="Terry A."/>
            <person name="Salamov A."/>
            <person name="Shapiro H."/>
            <person name="Nishiyama T."/>
            <person name="Perroud P.-F."/>
            <person name="Lindquist E."/>
            <person name="Kamisugi Y."/>
            <person name="Tanahashi T."/>
            <person name="Sakakibara K."/>
            <person name="Fujita T."/>
            <person name="Oishi K."/>
            <person name="Shin-I T."/>
            <person name="Kuroki Y."/>
            <person name="Toyoda A."/>
            <person name="Suzuki Y."/>
            <person name="Hashimoto A."/>
            <person name="Yamaguchi K."/>
            <person name="Sugano A."/>
            <person name="Kohara Y."/>
            <person name="Fujiyama A."/>
            <person name="Anterola A."/>
            <person name="Aoki S."/>
            <person name="Ashton N."/>
            <person name="Barbazuk W.B."/>
            <person name="Barker E."/>
            <person name="Bennetzen J."/>
            <person name="Bezanilla M."/>
            <person name="Blankenship R."/>
            <person name="Cho S.H."/>
            <person name="Dutcher S."/>
            <person name="Estelle M."/>
            <person name="Fawcett J.A."/>
            <person name="Gundlach H."/>
            <person name="Hanada K."/>
            <person name="Heyl A."/>
            <person name="Hicks K.A."/>
            <person name="Hugh J."/>
            <person name="Lohr M."/>
            <person name="Mayer K."/>
            <person name="Melkozernov A."/>
            <person name="Murata T."/>
            <person name="Nelson D."/>
            <person name="Pils B."/>
            <person name="Prigge M."/>
            <person name="Reiss B."/>
            <person name="Renner T."/>
            <person name="Rombauts S."/>
            <person name="Rushton P."/>
            <person name="Sanderfoot A."/>
            <person name="Schween G."/>
            <person name="Shiu S.-H."/>
            <person name="Stueber K."/>
            <person name="Theodoulou F.L."/>
            <person name="Tu H."/>
            <person name="Van de Peer Y."/>
            <person name="Verrier P.J."/>
            <person name="Waters E."/>
            <person name="Wood A."/>
            <person name="Yang L."/>
            <person name="Cove D."/>
            <person name="Cuming A."/>
            <person name="Hasebe M."/>
            <person name="Lucas S."/>
            <person name="Mishler D.B."/>
            <person name="Reski R."/>
            <person name="Grigoriev I."/>
            <person name="Quatrano R.S."/>
            <person name="Boore J.L."/>
        </authorList>
    </citation>
    <scope>NUCLEOTIDE SEQUENCE [LARGE SCALE GENOMIC DNA]</scope>
    <source>
        <strain evidence="3 4">cv. Gransden 2004</strain>
    </source>
</reference>
<dbReference type="PANTHER" id="PTHR48010:SF58">
    <property type="entry name" value="RECEPTOR PROTEIN KINASE-LIKE PROTEIN ZAR1"/>
    <property type="match status" value="1"/>
</dbReference>
<dbReference type="InterPro" id="IPR032675">
    <property type="entry name" value="LRR_dom_sf"/>
</dbReference>
<dbReference type="EnsemblPlants" id="Pp3c23_5250V3.1">
    <property type="protein sequence ID" value="Pp3c23_5250V3.1"/>
    <property type="gene ID" value="Pp3c23_5250"/>
</dbReference>
<name>A0A2K1II36_PHYPA</name>
<protein>
    <recommendedName>
        <fullName evidence="5">Leucine-rich repeat-containing N-terminal plant-type domain-containing protein</fullName>
    </recommendedName>
</protein>
<dbReference type="SUPFAM" id="SSF52058">
    <property type="entry name" value="L domain-like"/>
    <property type="match status" value="1"/>
</dbReference>
<dbReference type="PANTHER" id="PTHR48010">
    <property type="entry name" value="OS05G0588300 PROTEIN"/>
    <property type="match status" value="1"/>
</dbReference>
<gene>
    <name evidence="2" type="ORF">PHYPA_027634</name>
</gene>
<feature type="chain" id="PRO_5036042718" description="Leucine-rich repeat-containing N-terminal plant-type domain-containing protein" evidence="1">
    <location>
        <begin position="19"/>
        <end position="154"/>
    </location>
</feature>
<keyword evidence="4" id="KW-1185">Reference proteome</keyword>
<evidence type="ECO:0000313" key="3">
    <source>
        <dbReference type="EnsemblPlants" id="Pp3c23_5250V3.1"/>
    </source>
</evidence>
<dbReference type="EnsemblPlants" id="Pp3c23_5250V3.2">
    <property type="protein sequence ID" value="Pp3c23_5250V3.2"/>
    <property type="gene ID" value="Pp3c23_5250"/>
</dbReference>
<dbReference type="InParanoid" id="A0A2K1II36"/>
<sequence>MGHVQLNVFGCLLGCCCAFPGSSTVWTCGLIRCHRTRVRFFRGIAHSVSALKLAGTQVLWQAWRNDTPAANLPNWGNYSYSPCEWGGIKCEIRNTTTKLNVLVITQLDLWEKGIAGVVPPEICLLSNLEFMSLARNKFRGQVPDVSFLYSLEAL</sequence>
<evidence type="ECO:0008006" key="5">
    <source>
        <dbReference type="Google" id="ProtNLM"/>
    </source>
</evidence>
<accession>A0A2K1II36</accession>
<dbReference type="Gramene" id="Pp3c23_5250V3.1">
    <property type="protein sequence ID" value="Pp3c23_5250V3.1"/>
    <property type="gene ID" value="Pp3c23_5250"/>
</dbReference>
<organism evidence="2">
    <name type="scientific">Physcomitrium patens</name>
    <name type="common">Spreading-leaved earth moss</name>
    <name type="synonym">Physcomitrella patens</name>
    <dbReference type="NCBI Taxonomy" id="3218"/>
    <lineage>
        <taxon>Eukaryota</taxon>
        <taxon>Viridiplantae</taxon>
        <taxon>Streptophyta</taxon>
        <taxon>Embryophyta</taxon>
        <taxon>Bryophyta</taxon>
        <taxon>Bryophytina</taxon>
        <taxon>Bryopsida</taxon>
        <taxon>Funariidae</taxon>
        <taxon>Funariales</taxon>
        <taxon>Funariaceae</taxon>
        <taxon>Physcomitrium</taxon>
    </lineage>
</organism>
<reference evidence="3" key="3">
    <citation type="submission" date="2020-12" db="UniProtKB">
        <authorList>
            <consortium name="EnsemblPlants"/>
        </authorList>
    </citation>
    <scope>IDENTIFICATION</scope>
</reference>
<dbReference type="PaxDb" id="3218-PP1S331_33V6.2"/>
<dbReference type="InterPro" id="IPR050994">
    <property type="entry name" value="At_inactive_RLKs"/>
</dbReference>
<evidence type="ECO:0000313" key="2">
    <source>
        <dbReference type="EMBL" id="PNR28942.1"/>
    </source>
</evidence>
<proteinExistence type="predicted"/>
<keyword evidence="1" id="KW-0732">Signal</keyword>
<dbReference type="EMBL" id="ABEU02000023">
    <property type="protein sequence ID" value="PNR28942.1"/>
    <property type="molecule type" value="Genomic_DNA"/>
</dbReference>
<evidence type="ECO:0000256" key="1">
    <source>
        <dbReference type="SAM" id="SignalP"/>
    </source>
</evidence>
<evidence type="ECO:0000313" key="4">
    <source>
        <dbReference type="Proteomes" id="UP000006727"/>
    </source>
</evidence>
<feature type="signal peptide" evidence="1">
    <location>
        <begin position="1"/>
        <end position="18"/>
    </location>
</feature>
<dbReference type="AlphaFoldDB" id="A0A2K1II36"/>
<dbReference type="Proteomes" id="UP000006727">
    <property type="component" value="Chromosome 23"/>
</dbReference>
<dbReference type="Gene3D" id="3.80.10.10">
    <property type="entry name" value="Ribonuclease Inhibitor"/>
    <property type="match status" value="1"/>
</dbReference>
<reference evidence="2 4" key="2">
    <citation type="journal article" date="2018" name="Plant J.">
        <title>The Physcomitrella patens chromosome-scale assembly reveals moss genome structure and evolution.</title>
        <authorList>
            <person name="Lang D."/>
            <person name="Ullrich K.K."/>
            <person name="Murat F."/>
            <person name="Fuchs J."/>
            <person name="Jenkins J."/>
            <person name="Haas F.B."/>
            <person name="Piednoel M."/>
            <person name="Gundlach H."/>
            <person name="Van Bel M."/>
            <person name="Meyberg R."/>
            <person name="Vives C."/>
            <person name="Morata J."/>
            <person name="Symeonidi A."/>
            <person name="Hiss M."/>
            <person name="Muchero W."/>
            <person name="Kamisugi Y."/>
            <person name="Saleh O."/>
            <person name="Blanc G."/>
            <person name="Decker E.L."/>
            <person name="van Gessel N."/>
            <person name="Grimwood J."/>
            <person name="Hayes R.D."/>
            <person name="Graham S.W."/>
            <person name="Gunter L.E."/>
            <person name="McDaniel S.F."/>
            <person name="Hoernstein S.N.W."/>
            <person name="Larsson A."/>
            <person name="Li F.W."/>
            <person name="Perroud P.F."/>
            <person name="Phillips J."/>
            <person name="Ranjan P."/>
            <person name="Rokshar D.S."/>
            <person name="Rothfels C.J."/>
            <person name="Schneider L."/>
            <person name="Shu S."/>
            <person name="Stevenson D.W."/>
            <person name="Thummler F."/>
            <person name="Tillich M."/>
            <person name="Villarreal Aguilar J.C."/>
            <person name="Widiez T."/>
            <person name="Wong G.K."/>
            <person name="Wymore A."/>
            <person name="Zhang Y."/>
            <person name="Zimmer A.D."/>
            <person name="Quatrano R.S."/>
            <person name="Mayer K.F.X."/>
            <person name="Goodstein D."/>
            <person name="Casacuberta J.M."/>
            <person name="Vandepoele K."/>
            <person name="Reski R."/>
            <person name="Cuming A.C."/>
            <person name="Tuskan G.A."/>
            <person name="Maumus F."/>
            <person name="Salse J."/>
            <person name="Schmutz J."/>
            <person name="Rensing S.A."/>
        </authorList>
    </citation>
    <scope>NUCLEOTIDE SEQUENCE [LARGE SCALE GENOMIC DNA]</scope>
    <source>
        <strain evidence="3 4">cv. Gransden 2004</strain>
    </source>
</reference>